<accession>A0AB39PX05</accession>
<evidence type="ECO:0000313" key="1">
    <source>
        <dbReference type="EMBL" id="XDQ34476.1"/>
    </source>
</evidence>
<proteinExistence type="predicted"/>
<dbReference type="RefSeq" id="WP_369169069.1">
    <property type="nucleotide sequence ID" value="NZ_CP163439.1"/>
</dbReference>
<name>A0AB39PX05_9ACTN</name>
<dbReference type="EMBL" id="CP163439">
    <property type="protein sequence ID" value="XDQ34476.1"/>
    <property type="molecule type" value="Genomic_DNA"/>
</dbReference>
<organism evidence="1">
    <name type="scientific">Streptomyces sp. R28</name>
    <dbReference type="NCBI Taxonomy" id="3238628"/>
    <lineage>
        <taxon>Bacteria</taxon>
        <taxon>Bacillati</taxon>
        <taxon>Actinomycetota</taxon>
        <taxon>Actinomycetes</taxon>
        <taxon>Kitasatosporales</taxon>
        <taxon>Streptomycetaceae</taxon>
        <taxon>Streptomyces</taxon>
    </lineage>
</organism>
<gene>
    <name evidence="1" type="ORF">AB5J49_14610</name>
</gene>
<dbReference type="AlphaFoldDB" id="A0AB39PX05"/>
<sequence length="65" mass="7632">MRYEIRVDGEMSDELTTAFPELETFVVPHQTVLYGQVDDEAHFYGLLMRFQSLGLHVAEFRRLPE</sequence>
<protein>
    <submittedName>
        <fullName evidence="1">Uncharacterized protein</fullName>
    </submittedName>
</protein>
<reference evidence="1" key="1">
    <citation type="submission" date="2024-07" db="EMBL/GenBank/DDBJ databases">
        <authorList>
            <person name="Yu S.T."/>
        </authorList>
    </citation>
    <scope>NUCLEOTIDE SEQUENCE</scope>
    <source>
        <strain evidence="1">R28</strain>
    </source>
</reference>